<protein>
    <submittedName>
        <fullName evidence="2">FAD/NAD(P)-binding protein</fullName>
    </submittedName>
</protein>
<dbReference type="EMBL" id="WHSB02000001">
    <property type="protein sequence ID" value="MCQ4629057.1"/>
    <property type="molecule type" value="Genomic_DNA"/>
</dbReference>
<keyword evidence="3" id="KW-1185">Reference proteome</keyword>
<proteinExistence type="predicted"/>
<dbReference type="Proteomes" id="UP000996601">
    <property type="component" value="Unassembled WGS sequence"/>
</dbReference>
<dbReference type="InterPro" id="IPR038732">
    <property type="entry name" value="HpyO/CreE_NAD-binding"/>
</dbReference>
<reference evidence="2" key="1">
    <citation type="submission" date="2021-07" db="EMBL/GenBank/DDBJ databases">
        <title>Shinella sp. nov., a novel member of the genus Shinella from water.</title>
        <authorList>
            <person name="Deng Y."/>
        </authorList>
    </citation>
    <scope>NUCLEOTIDE SEQUENCE</scope>
    <source>
        <strain evidence="2">CPCC 100929</strain>
    </source>
</reference>
<dbReference type="PANTHER" id="PTHR40254">
    <property type="entry name" value="BLR0577 PROTEIN"/>
    <property type="match status" value="1"/>
</dbReference>
<sequence length="501" mass="53505">MPVGLAFDKAQAGFQAVSNGSAKPVVAVIGGGFTGAALAYHLARLLGPGAAKIVVYEPRAVLGGGVAYDTDEPVHRINVPAARMTLVPGDDEHFQRWLFETSALQDDPGATTADGHVFARRSAFGRYVSSQLQPLVAAGDIEHRRSRVRAVTEAEGGGWHIAAEDGSELWADGVVLATSHPSPQPPAALDKVLAGHDRYIPDATLPAALSSIRPDDRVLVVGTGLTAADVIATLDAAGHRGLVTAVSRRGLRSRGHNLSPQDPFGDFVDLPARSARALLRRVRRTLAEAEASGVTWHAVFDRLRGQGGDIWRALPVAERRRIVRFLRPYWDVHRFRIAPQVEAAIDRRKAAGTFVLHAASIAGVTRQADGEIAVTFRPRHGREPFEGRYDAVVVTTGPGHRSILASQPFLECLARTGVLQPDSVGLGLAVDEQSRAIRPDGRTAKTLFIAGPLARGTFGELMGLPQVTDHAVFVATRIADELVDVLDTVEPMLTAGRVVEG</sequence>
<dbReference type="InterPro" id="IPR036188">
    <property type="entry name" value="FAD/NAD-bd_sf"/>
</dbReference>
<evidence type="ECO:0000313" key="2">
    <source>
        <dbReference type="EMBL" id="MCQ4629057.1"/>
    </source>
</evidence>
<dbReference type="PANTHER" id="PTHR40254:SF1">
    <property type="entry name" value="BLR0577 PROTEIN"/>
    <property type="match status" value="1"/>
</dbReference>
<name>A0ABT1R1L4_9HYPH</name>
<feature type="domain" description="FAD-dependent urate hydroxylase HpyO/Asp monooxygenase CreE-like FAD/NAD(P)-binding" evidence="1">
    <location>
        <begin position="27"/>
        <end position="180"/>
    </location>
</feature>
<dbReference type="InterPro" id="IPR052189">
    <property type="entry name" value="L-asp_N-monooxygenase_NS-form"/>
</dbReference>
<comment type="caution">
    <text evidence="2">The sequence shown here is derived from an EMBL/GenBank/DDBJ whole genome shotgun (WGS) entry which is preliminary data.</text>
</comment>
<gene>
    <name evidence="2" type="ORF">GB927_003340</name>
</gene>
<accession>A0ABT1R1L4</accession>
<dbReference type="Gene3D" id="3.50.50.60">
    <property type="entry name" value="FAD/NAD(P)-binding domain"/>
    <property type="match status" value="2"/>
</dbReference>
<evidence type="ECO:0000259" key="1">
    <source>
        <dbReference type="Pfam" id="PF13454"/>
    </source>
</evidence>
<evidence type="ECO:0000313" key="3">
    <source>
        <dbReference type="Proteomes" id="UP000996601"/>
    </source>
</evidence>
<organism evidence="2 3">
    <name type="scientific">Shinella lacus</name>
    <dbReference type="NCBI Taxonomy" id="2654216"/>
    <lineage>
        <taxon>Bacteria</taxon>
        <taxon>Pseudomonadati</taxon>
        <taxon>Pseudomonadota</taxon>
        <taxon>Alphaproteobacteria</taxon>
        <taxon>Hyphomicrobiales</taxon>
        <taxon>Rhizobiaceae</taxon>
        <taxon>Shinella</taxon>
    </lineage>
</organism>
<dbReference type="Pfam" id="PF13454">
    <property type="entry name" value="NAD_binding_9"/>
    <property type="match status" value="1"/>
</dbReference>
<dbReference type="SUPFAM" id="SSF51905">
    <property type="entry name" value="FAD/NAD(P)-binding domain"/>
    <property type="match status" value="2"/>
</dbReference>